<protein>
    <recommendedName>
        <fullName evidence="4">Phosphate ABC transporter substrate-binding protein</fullName>
    </recommendedName>
</protein>
<name>A0A518CLI2_9PLAN</name>
<proteinExistence type="predicted"/>
<dbReference type="InterPro" id="IPR036514">
    <property type="entry name" value="SGNH_hydro_sf"/>
</dbReference>
<evidence type="ECO:0000256" key="1">
    <source>
        <dbReference type="SAM" id="MobiDB-lite"/>
    </source>
</evidence>
<sequence length="577" mass="64426">MHRIVIFIVILVLLPTFGFTEEKEKRSEDQSAFKQDIVGLWLMGQSLCEGAESLPIVTSSDSGWGNYQFKRGVRTWLHGNHANQPEDRPEEQFTFVPLTAATYGGLGETIANGLADHLKARLNGTDQSKENAENGAPHFLTTYAGQGGRLIDELSSVDQSNDSRTPANRQHGGHYYQTSLDDARRARAQADSMGKSFSIAALVWMQGEANGGPTGGINPSRWGQELKRPLGQEWYRDRLIHFRKEWSQDLQAITGQTGDIPMFTYQTLGPAGDAQLMAADTDPNITMVGPHYSIPSGVNSRYAGRYGDPIHMSADGERWYGEQVAKVVHRVIQEGEKWQPLRPRKASIAPDRKSVLVDFSVPRPPLVLDELFLPREQYPLGDGFHSLYGFQIRDADKAVIPISSITVESSTVLRIELIAALEKEASFTLSYGLPYAGQIGNITSIRKGPIIADQPTTELLVEGKLDEHMKPLLDEGAFIITNMLGPDSFARVPVRHVNEEEGTTVLRYVDRERRNNLDFAVGQTITTQRPFTYGNLRDSDPEKSIYQFADPEYGTRAGQPYPLWNWCVLFNRFPISE</sequence>
<feature type="region of interest" description="Disordered" evidence="1">
    <location>
        <begin position="156"/>
        <end position="175"/>
    </location>
</feature>
<evidence type="ECO:0000313" key="2">
    <source>
        <dbReference type="EMBL" id="QDU80063.1"/>
    </source>
</evidence>
<dbReference type="OrthoDB" id="184803at2"/>
<feature type="compositionally biased region" description="Polar residues" evidence="1">
    <location>
        <begin position="156"/>
        <end position="168"/>
    </location>
</feature>
<reference evidence="2 3" key="1">
    <citation type="submission" date="2019-02" db="EMBL/GenBank/DDBJ databases">
        <title>Deep-cultivation of Planctomycetes and their phenomic and genomic characterization uncovers novel biology.</title>
        <authorList>
            <person name="Wiegand S."/>
            <person name="Jogler M."/>
            <person name="Boedeker C."/>
            <person name="Pinto D."/>
            <person name="Vollmers J."/>
            <person name="Rivas-Marin E."/>
            <person name="Kohn T."/>
            <person name="Peeters S.H."/>
            <person name="Heuer A."/>
            <person name="Rast P."/>
            <person name="Oberbeckmann S."/>
            <person name="Bunk B."/>
            <person name="Jeske O."/>
            <person name="Meyerdierks A."/>
            <person name="Storesund J.E."/>
            <person name="Kallscheuer N."/>
            <person name="Luecker S."/>
            <person name="Lage O.M."/>
            <person name="Pohl T."/>
            <person name="Merkel B.J."/>
            <person name="Hornburger P."/>
            <person name="Mueller R.-W."/>
            <person name="Bruemmer F."/>
            <person name="Labrenz M."/>
            <person name="Spormann A.M."/>
            <person name="Op den Camp H."/>
            <person name="Overmann J."/>
            <person name="Amann R."/>
            <person name="Jetten M.S.M."/>
            <person name="Mascher T."/>
            <person name="Medema M.H."/>
            <person name="Devos D.P."/>
            <person name="Kaster A.-K."/>
            <person name="Ovreas L."/>
            <person name="Rohde M."/>
            <person name="Galperin M.Y."/>
            <person name="Jogler C."/>
        </authorList>
    </citation>
    <scope>NUCLEOTIDE SEQUENCE [LARGE SCALE GENOMIC DNA]</scope>
    <source>
        <strain evidence="2 3">Pla110</strain>
    </source>
</reference>
<dbReference type="AlphaFoldDB" id="A0A518CLI2"/>
<organism evidence="2 3">
    <name type="scientific">Polystyrenella longa</name>
    <dbReference type="NCBI Taxonomy" id="2528007"/>
    <lineage>
        <taxon>Bacteria</taxon>
        <taxon>Pseudomonadati</taxon>
        <taxon>Planctomycetota</taxon>
        <taxon>Planctomycetia</taxon>
        <taxon>Planctomycetales</taxon>
        <taxon>Planctomycetaceae</taxon>
        <taxon>Polystyrenella</taxon>
    </lineage>
</organism>
<gene>
    <name evidence="2" type="ORF">Pla110_17850</name>
</gene>
<dbReference type="KEGG" id="plon:Pla110_17850"/>
<evidence type="ECO:0008006" key="4">
    <source>
        <dbReference type="Google" id="ProtNLM"/>
    </source>
</evidence>
<evidence type="ECO:0000313" key="3">
    <source>
        <dbReference type="Proteomes" id="UP000317178"/>
    </source>
</evidence>
<dbReference type="Gene3D" id="3.40.50.1110">
    <property type="entry name" value="SGNH hydrolase"/>
    <property type="match status" value="1"/>
</dbReference>
<dbReference type="RefSeq" id="WP_144995156.1">
    <property type="nucleotide sequence ID" value="NZ_CP036281.1"/>
</dbReference>
<dbReference type="SUPFAM" id="SSF52266">
    <property type="entry name" value="SGNH hydrolase"/>
    <property type="match status" value="1"/>
</dbReference>
<dbReference type="EMBL" id="CP036281">
    <property type="protein sequence ID" value="QDU80063.1"/>
    <property type="molecule type" value="Genomic_DNA"/>
</dbReference>
<keyword evidence="3" id="KW-1185">Reference proteome</keyword>
<dbReference type="GO" id="GO:0016788">
    <property type="term" value="F:hydrolase activity, acting on ester bonds"/>
    <property type="evidence" value="ECO:0007669"/>
    <property type="project" value="UniProtKB-ARBA"/>
</dbReference>
<accession>A0A518CLI2</accession>
<dbReference type="Proteomes" id="UP000317178">
    <property type="component" value="Chromosome"/>
</dbReference>